<dbReference type="Gene3D" id="1.25.40.10">
    <property type="entry name" value="Tetratricopeptide repeat domain"/>
    <property type="match status" value="2"/>
</dbReference>
<dbReference type="InterPro" id="IPR011990">
    <property type="entry name" value="TPR-like_helical_dom_sf"/>
</dbReference>
<dbReference type="RefSeq" id="WP_146647534.1">
    <property type="nucleotide sequence ID" value="NZ_CP012333.1"/>
</dbReference>
<evidence type="ECO:0000313" key="7">
    <source>
        <dbReference type="EMBL" id="AKU96214.1"/>
    </source>
</evidence>
<protein>
    <submittedName>
        <fullName evidence="7">Serine/threonine protein kinase PrkC, regulator of stationary phase</fullName>
    </submittedName>
</protein>
<dbReference type="GO" id="GO:0016020">
    <property type="term" value="C:membrane"/>
    <property type="evidence" value="ECO:0007669"/>
    <property type="project" value="UniProtKB-SubCell"/>
</dbReference>
<dbReference type="OrthoDB" id="5477958at2"/>
<dbReference type="STRING" id="1391654.AKJ09_02878"/>
<keyword evidence="7" id="KW-0418">Kinase</keyword>
<dbReference type="PATRIC" id="fig|1391654.3.peg.2911"/>
<evidence type="ECO:0000259" key="6">
    <source>
        <dbReference type="PROSITE" id="PS50011"/>
    </source>
</evidence>
<dbReference type="PROSITE" id="PS00109">
    <property type="entry name" value="PROTEIN_KINASE_TYR"/>
    <property type="match status" value="1"/>
</dbReference>
<dbReference type="InterPro" id="IPR019734">
    <property type="entry name" value="TPR_rpt"/>
</dbReference>
<evidence type="ECO:0000256" key="1">
    <source>
        <dbReference type="ARBA" id="ARBA00004167"/>
    </source>
</evidence>
<dbReference type="Pfam" id="PF00069">
    <property type="entry name" value="Pkinase"/>
    <property type="match status" value="1"/>
</dbReference>
<dbReference type="InterPro" id="IPR017441">
    <property type="entry name" value="Protein_kinase_ATP_BS"/>
</dbReference>
<dbReference type="InterPro" id="IPR000719">
    <property type="entry name" value="Prot_kinase_dom"/>
</dbReference>
<dbReference type="InterPro" id="IPR011009">
    <property type="entry name" value="Kinase-like_dom_sf"/>
</dbReference>
<proteinExistence type="predicted"/>
<feature type="repeat" description="TPR" evidence="4">
    <location>
        <begin position="1117"/>
        <end position="1150"/>
    </location>
</feature>
<feature type="binding site" evidence="5">
    <location>
        <position position="40"/>
    </location>
    <ligand>
        <name>ATP</name>
        <dbReference type="ChEBI" id="CHEBI:30616"/>
    </ligand>
</feature>
<dbReference type="GO" id="GO:0005737">
    <property type="term" value="C:cytoplasm"/>
    <property type="evidence" value="ECO:0007669"/>
    <property type="project" value="TreeGrafter"/>
</dbReference>
<dbReference type="GO" id="GO:0005524">
    <property type="term" value="F:ATP binding"/>
    <property type="evidence" value="ECO:0007669"/>
    <property type="project" value="UniProtKB-UniRule"/>
</dbReference>
<feature type="domain" description="Protein kinase" evidence="6">
    <location>
        <begin position="8"/>
        <end position="299"/>
    </location>
</feature>
<accession>A0A0K1PSY0</accession>
<dbReference type="Pfam" id="PF13191">
    <property type="entry name" value="AAA_16"/>
    <property type="match status" value="1"/>
</dbReference>
<dbReference type="PROSITE" id="PS50005">
    <property type="entry name" value="TPR"/>
    <property type="match status" value="1"/>
</dbReference>
<dbReference type="SUPFAM" id="SSF52540">
    <property type="entry name" value="P-loop containing nucleoside triphosphate hydrolases"/>
    <property type="match status" value="1"/>
</dbReference>
<dbReference type="InterPro" id="IPR041664">
    <property type="entry name" value="AAA_16"/>
</dbReference>
<name>A0A0K1PSY0_9BACT</name>
<keyword evidence="7" id="KW-0808">Transferase</keyword>
<dbReference type="EMBL" id="CP012333">
    <property type="protein sequence ID" value="AKU96214.1"/>
    <property type="molecule type" value="Genomic_DNA"/>
</dbReference>
<comment type="subcellular location">
    <subcellularLocation>
        <location evidence="1">Membrane</location>
        <topology evidence="1">Single-pass membrane protein</topology>
    </subcellularLocation>
</comment>
<dbReference type="SUPFAM" id="SSF55073">
    <property type="entry name" value="Nucleotide cyclase"/>
    <property type="match status" value="1"/>
</dbReference>
<gene>
    <name evidence="7" type="ORF">AKJ09_02878</name>
</gene>
<organism evidence="7 8">
    <name type="scientific">Labilithrix luteola</name>
    <dbReference type="NCBI Taxonomy" id="1391654"/>
    <lineage>
        <taxon>Bacteria</taxon>
        <taxon>Pseudomonadati</taxon>
        <taxon>Myxococcota</taxon>
        <taxon>Polyangia</taxon>
        <taxon>Polyangiales</taxon>
        <taxon>Labilitrichaceae</taxon>
        <taxon>Labilithrix</taxon>
    </lineage>
</organism>
<dbReference type="PANTHER" id="PTHR16305:SF28">
    <property type="entry name" value="GUANYLATE CYCLASE DOMAIN-CONTAINING PROTEIN"/>
    <property type="match status" value="1"/>
</dbReference>
<keyword evidence="3 5" id="KW-0067">ATP-binding</keyword>
<sequence>MNTTFGRYRLLERLGQGGMAEVFKAKSYGVEGFEKVVVIKRILPELAASAEFVEMFIHEAKLAVRLSHANIVQVFDLGLAPAASAEGVPSPADAYYMAMEYVSGLDLATALSRCRRAQVQIPIEMAVYVAAEVAKGLDHAHRRRDEQNLPLNIVHLDVSPQNVLLSLEGEVKVTDFGIAKARGVIEPSGMEDTRARQLQGKFGYMSPEHATGEGVDARSDLFSLGAVLYEMLAGVNPFSAPTTFETLRRVSASEYPPVELLRPDVPAELVALLKTALAPKIEDRFADAGRMYEALLAFLYSQGRRFSAHDLAAFLSRFRAPDETGPRVVLDAEGMPSQERTPVEIPLSRRSYPSITKVETMRPALDMERAAGMGERREVTALAIELPGSRAVSEGPSLAERALETIARHGGRIVSQDPEQITAVFGVDDPDGRDTEVATRCALVVLRSLTGPSLPSAGLHVGRIHVSSTGEPTEDERLSTLLTTARALARAREGMCAISVTAMRQVRNLFVFDTLGEGGVPGLSASTTFLVKEVRGASEAFGRFVGRRDELRAFGEVLALATRRRATVLTIRGDHGIGKTRLLFEVERRLRKGGYNVGWHLATCLPRGTGLPLSGIQCMLQSLCGVVEGDSESRIRQVVPRLRALGLHDDEVAAVLSALGAAGSATSGNARASLLNAFARTVQRLCEDRPHAFAWDAAHCMDADSYSVLEAVLERVPQSRALFVLATRAGFSHPLEHTYGPKSGHLLELADLREDDAERLVAVRLGVERVPYELVRFVRDRAGGHPQMIEEVVKALVEARAVTVADQAVVSMKLLGQDLSLPKTLRGLVASRIARLEAADRGILQAAAVLGEPASAPVLASMTSLDLAVLERSLSELTAHGFLVYTGPLELRFTSPIVREVVVDALPAEAAREMHAAAGMALEKSGGDQAVEHAARVAMHLYSSGEGDRAGTWFAKSAALRLETGQLEAAARDFARAIELSQLGERSARETAGWLAGLAKAVCLVRALPEAMETCERIIAHVDDKTRDSSAPEAFELRVRVRIDAGRILGSLSLFDAARAQFTAAETIGEGRSELVKSTIVAAVELLGRQGDFKRSLAHLERLRTMAFTGGDKGQEHKLLASLAQTNAAMGDHAAAIQHFERAKALVPDDPVFVCERHKLRTLIDYFARDFRVAALNCERAIDLSRELGLSFEVAINLHNLGDILVHLEDYARAYGAIKQSLALSDEFGYERLGSYNRMFLAYLDGLAGDQEADRILLQGIRYAESNEFTWDVLGGRSLRAKLLAHRGDLDGARLEYQRLRELARAAGNRLVVDDCGTALRSLGASSSHPPRH</sequence>
<dbReference type="Gene3D" id="3.30.70.1230">
    <property type="entry name" value="Nucleotide cyclase"/>
    <property type="match status" value="1"/>
</dbReference>
<dbReference type="InterPro" id="IPR029787">
    <property type="entry name" value="Nucleotide_cyclase"/>
</dbReference>
<dbReference type="KEGG" id="llu:AKJ09_02878"/>
<evidence type="ECO:0000313" key="8">
    <source>
        <dbReference type="Proteomes" id="UP000064967"/>
    </source>
</evidence>
<dbReference type="SUPFAM" id="SSF48452">
    <property type="entry name" value="TPR-like"/>
    <property type="match status" value="3"/>
</dbReference>
<dbReference type="SUPFAM" id="SSF56112">
    <property type="entry name" value="Protein kinase-like (PK-like)"/>
    <property type="match status" value="1"/>
</dbReference>
<dbReference type="Gene3D" id="3.30.200.20">
    <property type="entry name" value="Phosphorylase Kinase, domain 1"/>
    <property type="match status" value="1"/>
</dbReference>
<evidence type="ECO:0000256" key="5">
    <source>
        <dbReference type="PROSITE-ProRule" id="PRU10141"/>
    </source>
</evidence>
<keyword evidence="4" id="KW-0802">TPR repeat</keyword>
<dbReference type="InterPro" id="IPR008266">
    <property type="entry name" value="Tyr_kinase_AS"/>
</dbReference>
<keyword evidence="8" id="KW-1185">Reference proteome</keyword>
<dbReference type="CDD" id="cd14014">
    <property type="entry name" value="STKc_PknB_like"/>
    <property type="match status" value="1"/>
</dbReference>
<dbReference type="Gene3D" id="1.10.510.10">
    <property type="entry name" value="Transferase(Phosphotransferase) domain 1"/>
    <property type="match status" value="1"/>
</dbReference>
<dbReference type="PANTHER" id="PTHR16305">
    <property type="entry name" value="TESTICULAR SOLUBLE ADENYLYL CYCLASE"/>
    <property type="match status" value="1"/>
</dbReference>
<dbReference type="GO" id="GO:0004016">
    <property type="term" value="F:adenylate cyclase activity"/>
    <property type="evidence" value="ECO:0007669"/>
    <property type="project" value="TreeGrafter"/>
</dbReference>
<evidence type="ECO:0000256" key="4">
    <source>
        <dbReference type="PROSITE-ProRule" id="PRU00339"/>
    </source>
</evidence>
<dbReference type="GO" id="GO:0004674">
    <property type="term" value="F:protein serine/threonine kinase activity"/>
    <property type="evidence" value="ECO:0007669"/>
    <property type="project" value="UniProtKB-KW"/>
</dbReference>
<reference evidence="7 8" key="1">
    <citation type="submission" date="2015-08" db="EMBL/GenBank/DDBJ databases">
        <authorList>
            <person name="Babu N.S."/>
            <person name="Beckwith C.J."/>
            <person name="Beseler K.G."/>
            <person name="Brison A."/>
            <person name="Carone J.V."/>
            <person name="Caskin T.P."/>
            <person name="Diamond M."/>
            <person name="Durham M.E."/>
            <person name="Foxe J.M."/>
            <person name="Go M."/>
            <person name="Henderson B.A."/>
            <person name="Jones I.B."/>
            <person name="McGettigan J.A."/>
            <person name="Micheletti S.J."/>
            <person name="Nasrallah M.E."/>
            <person name="Ortiz D."/>
            <person name="Piller C.R."/>
            <person name="Privatt S.R."/>
            <person name="Schneider S.L."/>
            <person name="Sharp S."/>
            <person name="Smith T.C."/>
            <person name="Stanton J.D."/>
            <person name="Ullery H.E."/>
            <person name="Wilson R.J."/>
            <person name="Serrano M.G."/>
            <person name="Buck G."/>
            <person name="Lee V."/>
            <person name="Wang Y."/>
            <person name="Carvalho R."/>
            <person name="Voegtly L."/>
            <person name="Shi R."/>
            <person name="Duckworth R."/>
            <person name="Johnson A."/>
            <person name="Loviza R."/>
            <person name="Walstead R."/>
            <person name="Shah Z."/>
            <person name="Kiflezghi M."/>
            <person name="Wade K."/>
            <person name="Ball S.L."/>
            <person name="Bradley K.W."/>
            <person name="Asai D.J."/>
            <person name="Bowman C.A."/>
            <person name="Russell D.A."/>
            <person name="Pope W.H."/>
            <person name="Jacobs-Sera D."/>
            <person name="Hendrix R.W."/>
            <person name="Hatfull G.F."/>
        </authorList>
    </citation>
    <scope>NUCLEOTIDE SEQUENCE [LARGE SCALE GENOMIC DNA]</scope>
    <source>
        <strain evidence="7 8">DSM 27648</strain>
    </source>
</reference>
<dbReference type="Proteomes" id="UP000064967">
    <property type="component" value="Chromosome"/>
</dbReference>
<dbReference type="SMART" id="SM00028">
    <property type="entry name" value="TPR"/>
    <property type="match status" value="2"/>
</dbReference>
<dbReference type="PROSITE" id="PS00107">
    <property type="entry name" value="PROTEIN_KINASE_ATP"/>
    <property type="match status" value="1"/>
</dbReference>
<evidence type="ECO:0000256" key="2">
    <source>
        <dbReference type="ARBA" id="ARBA00022741"/>
    </source>
</evidence>
<keyword evidence="2 5" id="KW-0547">Nucleotide-binding</keyword>
<dbReference type="InterPro" id="IPR027417">
    <property type="entry name" value="P-loop_NTPase"/>
</dbReference>
<evidence type="ECO:0000256" key="3">
    <source>
        <dbReference type="ARBA" id="ARBA00022840"/>
    </source>
</evidence>
<dbReference type="PROSITE" id="PS50011">
    <property type="entry name" value="PROTEIN_KINASE_DOM"/>
    <property type="match status" value="1"/>
</dbReference>
<keyword evidence="7" id="KW-0723">Serine/threonine-protein kinase</keyword>